<sequence length="144" mass="16570">MKTISTLHAPMRIMGIQAKCDLVDVHGTLANLWTRWVDDKAARLPSFTLTVYCVYQYHDAEPNKVLITLGRIVAQDLPEVPFARETLLPAQDYYRYDLDDMQPENRFSTWQLIEQNDELERSFTTDFETHSVNGSGQIYVGKIG</sequence>
<dbReference type="RefSeq" id="WP_002641046.1">
    <property type="nucleotide sequence ID" value="NZ_JH815300.1"/>
</dbReference>
<dbReference type="Proteomes" id="UP000017813">
    <property type="component" value="Unassembled WGS sequence"/>
</dbReference>
<evidence type="ECO:0000313" key="1">
    <source>
        <dbReference type="EMBL" id="EFG31724.2"/>
    </source>
</evidence>
<dbReference type="AlphaFoldDB" id="V9HM84"/>
<name>V9HM84_9NEIS</name>
<dbReference type="STRING" id="641147.HMPREF9021_00120"/>
<evidence type="ECO:0008006" key="3">
    <source>
        <dbReference type="Google" id="ProtNLM"/>
    </source>
</evidence>
<dbReference type="eggNOG" id="ENOG50325ZS">
    <property type="taxonomic scope" value="Bacteria"/>
</dbReference>
<evidence type="ECO:0000313" key="2">
    <source>
        <dbReference type="Proteomes" id="UP000017813"/>
    </source>
</evidence>
<dbReference type="KEGG" id="smur:BWP33_01985"/>
<reference evidence="1 2" key="2">
    <citation type="submission" date="2011-10" db="EMBL/GenBank/DDBJ databases">
        <title>The Genome Sequence of Simonsiella muelleri ATCC 29453.</title>
        <authorList>
            <consortium name="The Broad Institute Genome Sequencing Platform"/>
            <consortium name="The Broad Institute Genome Sequencing Center for Infectious Disease"/>
            <person name="Earl A."/>
            <person name="Ward D."/>
            <person name="Feldgarden M."/>
            <person name="Gevers D."/>
            <person name="Izard J."/>
            <person name="Baranova O.V."/>
            <person name="Blanton J.M."/>
            <person name="Tanner A.C."/>
            <person name="Dewhirst F."/>
            <person name="Young S.K."/>
            <person name="Zeng Q."/>
            <person name="Gargeya S."/>
            <person name="Fitzgerald M."/>
            <person name="Haas B."/>
            <person name="Abouelleil A."/>
            <person name="Alvarado L."/>
            <person name="Arachchi H.M."/>
            <person name="Berlin A."/>
            <person name="Brown A."/>
            <person name="Chapman S.B."/>
            <person name="Chen Z."/>
            <person name="Dunbar C."/>
            <person name="Freedman E."/>
            <person name="Gearin G."/>
            <person name="Goldberg J."/>
            <person name="Griggs A."/>
            <person name="Gujja S."/>
            <person name="Heiman D."/>
            <person name="Howarth C."/>
            <person name="Larson L."/>
            <person name="Lui A."/>
            <person name="MacDonald P.J.P."/>
            <person name="Montmayeur A."/>
            <person name="Murphy C."/>
            <person name="Neiman D."/>
            <person name="Pearson M."/>
            <person name="Priest M."/>
            <person name="Roberts A."/>
            <person name="Saif S."/>
            <person name="Shea T."/>
            <person name="Shenoy N."/>
            <person name="Sisk P."/>
            <person name="Stolte C."/>
            <person name="Sykes S."/>
            <person name="Wortman J."/>
            <person name="Nusbaum C."/>
            <person name="Birren B."/>
        </authorList>
    </citation>
    <scope>NUCLEOTIDE SEQUENCE [LARGE SCALE GENOMIC DNA]</scope>
    <source>
        <strain evidence="1 2">ATCC 29453</strain>
    </source>
</reference>
<dbReference type="Gene3D" id="3.20.80.10">
    <property type="entry name" value="Regulatory factor, effector binding domain"/>
    <property type="match status" value="1"/>
</dbReference>
<protein>
    <recommendedName>
        <fullName evidence="3">Integron-associated effector binding protein domain-containing protein</fullName>
    </recommendedName>
</protein>
<reference evidence="1 2" key="1">
    <citation type="submission" date="2010-03" db="EMBL/GenBank/DDBJ databases">
        <authorList>
            <consortium name="The Broad Institute Genome Sequencing Platform"/>
            <person name="Ward D."/>
            <person name="Earl A."/>
            <person name="Feldgarden M."/>
            <person name="Gevers D."/>
            <person name="Young S."/>
            <person name="Zeng Q."/>
            <person name="Koehrsen M."/>
            <person name="Alvarado L."/>
            <person name="Berlin A.M."/>
            <person name="Borenstein D."/>
            <person name="Chapman S.B."/>
            <person name="Chen Z."/>
            <person name="Engels R."/>
            <person name="Freedman E."/>
            <person name="Gellesch M."/>
            <person name="Goldberg J."/>
            <person name="Griggs A."/>
            <person name="Gujja S."/>
            <person name="Heilman E.R."/>
            <person name="Heiman D.I."/>
            <person name="Hepburn T.A."/>
            <person name="Howarth C."/>
            <person name="Jen D."/>
            <person name="Larson L."/>
            <person name="Mehta T."/>
            <person name="Park D."/>
            <person name="Pearson M."/>
            <person name="Richards J."/>
            <person name="Roberts A."/>
            <person name="Saif S."/>
            <person name="Shea T.D."/>
            <person name="Shenoy N."/>
            <person name="Sisk P."/>
            <person name="Stolte C."/>
            <person name="Sykes S.N."/>
            <person name="Walk T."/>
            <person name="White J."/>
            <person name="Yandava C."/>
            <person name="Izard J."/>
            <person name="Baranova O.V."/>
            <person name="Blanton J.M."/>
            <person name="Tanner A.C."/>
            <person name="Dewhirst F."/>
            <person name="Haas B."/>
            <person name="Nusbaum C."/>
            <person name="Birren B."/>
        </authorList>
    </citation>
    <scope>NUCLEOTIDE SEQUENCE [LARGE SCALE GENOMIC DNA]</scope>
    <source>
        <strain evidence="1 2">ATCC 29453</strain>
    </source>
</reference>
<organism evidence="1 2">
    <name type="scientific">Simonsiella muelleri ATCC 29453</name>
    <dbReference type="NCBI Taxonomy" id="641147"/>
    <lineage>
        <taxon>Bacteria</taxon>
        <taxon>Pseudomonadati</taxon>
        <taxon>Pseudomonadota</taxon>
        <taxon>Betaproteobacteria</taxon>
        <taxon>Neisseriales</taxon>
        <taxon>Neisseriaceae</taxon>
        <taxon>Simonsiella</taxon>
    </lineage>
</organism>
<comment type="caution">
    <text evidence="1">The sequence shown here is derived from an EMBL/GenBank/DDBJ whole genome shotgun (WGS) entry which is preliminary data.</text>
</comment>
<keyword evidence="2" id="KW-1185">Reference proteome</keyword>
<gene>
    <name evidence="1" type="ORF">HMPREF9021_00120</name>
</gene>
<proteinExistence type="predicted"/>
<accession>V9HM84</accession>
<dbReference type="InterPro" id="IPR011256">
    <property type="entry name" value="Reg_factor_effector_dom_sf"/>
</dbReference>
<dbReference type="HOGENOM" id="CLU_144726_0_0_4"/>
<dbReference type="EMBL" id="ADCY02000002">
    <property type="protein sequence ID" value="EFG31724.2"/>
    <property type="molecule type" value="Genomic_DNA"/>
</dbReference>